<gene>
    <name evidence="2" type="ORF">PROFUN_15814</name>
</gene>
<name>A0A2P6MU64_9EUKA</name>
<dbReference type="InParanoid" id="A0A2P6MU64"/>
<accession>A0A2P6MU64</accession>
<protein>
    <submittedName>
        <fullName evidence="2">Uncharacterized protein</fullName>
    </submittedName>
</protein>
<proteinExistence type="predicted"/>
<evidence type="ECO:0000313" key="3">
    <source>
        <dbReference type="Proteomes" id="UP000241769"/>
    </source>
</evidence>
<dbReference type="AlphaFoldDB" id="A0A2P6MU64"/>
<dbReference type="OrthoDB" id="2149224at2759"/>
<reference evidence="2 3" key="1">
    <citation type="journal article" date="2018" name="Genome Biol. Evol.">
        <title>Multiple Roots of Fruiting Body Formation in Amoebozoa.</title>
        <authorList>
            <person name="Hillmann F."/>
            <person name="Forbes G."/>
            <person name="Novohradska S."/>
            <person name="Ferling I."/>
            <person name="Riege K."/>
            <person name="Groth M."/>
            <person name="Westermann M."/>
            <person name="Marz M."/>
            <person name="Spaller T."/>
            <person name="Winckler T."/>
            <person name="Schaap P."/>
            <person name="Glockner G."/>
        </authorList>
    </citation>
    <scope>NUCLEOTIDE SEQUENCE [LARGE SCALE GENOMIC DNA]</scope>
    <source>
        <strain evidence="2 3">Jena</strain>
    </source>
</reference>
<feature type="coiled-coil region" evidence="1">
    <location>
        <begin position="66"/>
        <end position="191"/>
    </location>
</feature>
<dbReference type="Proteomes" id="UP000241769">
    <property type="component" value="Unassembled WGS sequence"/>
</dbReference>
<organism evidence="2 3">
    <name type="scientific">Planoprotostelium fungivorum</name>
    <dbReference type="NCBI Taxonomy" id="1890364"/>
    <lineage>
        <taxon>Eukaryota</taxon>
        <taxon>Amoebozoa</taxon>
        <taxon>Evosea</taxon>
        <taxon>Variosea</taxon>
        <taxon>Cavosteliida</taxon>
        <taxon>Cavosteliaceae</taxon>
        <taxon>Planoprotostelium</taxon>
    </lineage>
</organism>
<dbReference type="EMBL" id="MDYQ01000402">
    <property type="protein sequence ID" value="PRP75252.1"/>
    <property type="molecule type" value="Genomic_DNA"/>
</dbReference>
<evidence type="ECO:0000256" key="1">
    <source>
        <dbReference type="SAM" id="Coils"/>
    </source>
</evidence>
<comment type="caution">
    <text evidence="2">The sequence shown here is derived from an EMBL/GenBank/DDBJ whole genome shotgun (WGS) entry which is preliminary data.</text>
</comment>
<keyword evidence="3" id="KW-1185">Reference proteome</keyword>
<sequence>MNSRYKADQNSVVKLSKFEGNIETGERYGVISWKAALAQAQRIHKEDLAANQMATDQTNSKYTSSLDEVTRQTQNLMRDLKAENKKHIEDLNAKDIQDLNAKHERDIQDLNTEHKMMNAKHERDMQDFKAEHKKHIENLNAENAEHKMMNAKHERDIENLNAENAEHKMTNAKHERDIEYLKAENAEHKKSTQLVQKLISDQKNALLLGDLVSDFQLAVAQGCEQDFEFKLPAKTVDRRMKEIKRGRNIIAHPRDSSEFTAENLNAVLQTQGISEEHRKIGLKCVELLFNKDHLFWKKLNTKLTMRVFKHVNLVLL</sequence>
<keyword evidence="1" id="KW-0175">Coiled coil</keyword>
<evidence type="ECO:0000313" key="2">
    <source>
        <dbReference type="EMBL" id="PRP75252.1"/>
    </source>
</evidence>